<keyword evidence="4" id="KW-0812">Transmembrane</keyword>
<dbReference type="Pfam" id="PF03349">
    <property type="entry name" value="Toluene_X"/>
    <property type="match status" value="1"/>
</dbReference>
<evidence type="ECO:0000256" key="4">
    <source>
        <dbReference type="ARBA" id="ARBA00022692"/>
    </source>
</evidence>
<comment type="subcellular location">
    <subcellularLocation>
        <location evidence="1">Cell outer membrane</location>
        <topology evidence="1">Multi-pass membrane protein</topology>
    </subcellularLocation>
</comment>
<proteinExistence type="inferred from homology"/>
<evidence type="ECO:0000256" key="1">
    <source>
        <dbReference type="ARBA" id="ARBA00004571"/>
    </source>
</evidence>
<dbReference type="AlphaFoldDB" id="A0A3N2DY22"/>
<name>A0A3N2DY22_9GAMM</name>
<sequence length="452" mass="48681">MSQFGLRQLPLAIAIAAMASQVNAAGFAVNEHSAAGLGRSNAGEAAMADDASVIAHNPAAMTLLKRPTVSGMIAYVSPDVNVEGVSSDLNAMGIPNSYFDGNDVAPSQVVPGVYFVMPLTERVSFGFGAYTDFGFKTDYASSFGALGAADTSDIVGKYLTGSLAFKPFDKLSVGVGISLIKLNAELSSAADEQGVVSGGINSKLIKGGLPPENIVAGDRVMQLEGDTTTVGWNVGALYEFNDSSRIGLSYKGEVKSTLEGEIESDIFTGKSVDIGPYPYEYLPNWNDKGEAELNLPAILEASFYHAFSDQIAVHASYTRTFWSSFDEIRIQMDGGQDDIVTPENWDDVNRYALGATYTINDAWKLRVGYAQDETPSNDETRTLRLPDSDRSLYSIGATWQVNDDLSIDAGYQYIKGEEASIHDENQFTHGIHLAQKTTTEADIFALQANYQF</sequence>
<evidence type="ECO:0000313" key="9">
    <source>
        <dbReference type="EMBL" id="ROS04733.1"/>
    </source>
</evidence>
<dbReference type="EMBL" id="RKHR01000003">
    <property type="protein sequence ID" value="ROS04733.1"/>
    <property type="molecule type" value="Genomic_DNA"/>
</dbReference>
<dbReference type="PANTHER" id="PTHR35093">
    <property type="entry name" value="OUTER MEMBRANE PROTEIN NMB0088-RELATED"/>
    <property type="match status" value="1"/>
</dbReference>
<feature type="signal peptide" evidence="8">
    <location>
        <begin position="1"/>
        <end position="24"/>
    </location>
</feature>
<keyword evidence="7" id="KW-0998">Cell outer membrane</keyword>
<dbReference type="GO" id="GO:0009279">
    <property type="term" value="C:cell outer membrane"/>
    <property type="evidence" value="ECO:0007669"/>
    <property type="project" value="UniProtKB-SubCell"/>
</dbReference>
<dbReference type="PANTHER" id="PTHR35093:SF8">
    <property type="entry name" value="OUTER MEMBRANE PROTEIN NMB0088-RELATED"/>
    <property type="match status" value="1"/>
</dbReference>
<comment type="caution">
    <text evidence="9">The sequence shown here is derived from an EMBL/GenBank/DDBJ whole genome shotgun (WGS) entry which is preliminary data.</text>
</comment>
<keyword evidence="6" id="KW-0472">Membrane</keyword>
<keyword evidence="10" id="KW-1185">Reference proteome</keyword>
<dbReference type="Gene3D" id="2.40.160.60">
    <property type="entry name" value="Outer membrane protein transport protein (OMPP1/FadL/TodX)"/>
    <property type="match status" value="1"/>
</dbReference>
<evidence type="ECO:0000256" key="7">
    <source>
        <dbReference type="ARBA" id="ARBA00023237"/>
    </source>
</evidence>
<dbReference type="RefSeq" id="WP_123710711.1">
    <property type="nucleotide sequence ID" value="NZ_RKHR01000003.1"/>
</dbReference>
<dbReference type="InterPro" id="IPR005017">
    <property type="entry name" value="OMPP1/FadL/TodX"/>
</dbReference>
<dbReference type="Proteomes" id="UP000275394">
    <property type="component" value="Unassembled WGS sequence"/>
</dbReference>
<comment type="similarity">
    <text evidence="2">Belongs to the OmpP1/FadL family.</text>
</comment>
<reference evidence="9 10" key="1">
    <citation type="submission" date="2018-11" db="EMBL/GenBank/DDBJ databases">
        <title>Genomic Encyclopedia of Type Strains, Phase IV (KMG-IV): sequencing the most valuable type-strain genomes for metagenomic binning, comparative biology and taxonomic classification.</title>
        <authorList>
            <person name="Goeker M."/>
        </authorList>
    </citation>
    <scope>NUCLEOTIDE SEQUENCE [LARGE SCALE GENOMIC DNA]</scope>
    <source>
        <strain evidence="9 10">DSM 100316</strain>
    </source>
</reference>
<evidence type="ECO:0000256" key="2">
    <source>
        <dbReference type="ARBA" id="ARBA00008163"/>
    </source>
</evidence>
<evidence type="ECO:0000256" key="6">
    <source>
        <dbReference type="ARBA" id="ARBA00023136"/>
    </source>
</evidence>
<protein>
    <submittedName>
        <fullName evidence="9">Long-chain fatty acid transport protein</fullName>
    </submittedName>
</protein>
<gene>
    <name evidence="9" type="ORF">EDC56_0246</name>
</gene>
<evidence type="ECO:0000256" key="8">
    <source>
        <dbReference type="SAM" id="SignalP"/>
    </source>
</evidence>
<evidence type="ECO:0000313" key="10">
    <source>
        <dbReference type="Proteomes" id="UP000275394"/>
    </source>
</evidence>
<dbReference type="OrthoDB" id="19849at2"/>
<accession>A0A3N2DY22</accession>
<dbReference type="SUPFAM" id="SSF56935">
    <property type="entry name" value="Porins"/>
    <property type="match status" value="1"/>
</dbReference>
<keyword evidence="5 8" id="KW-0732">Signal</keyword>
<feature type="chain" id="PRO_5018197975" evidence="8">
    <location>
        <begin position="25"/>
        <end position="452"/>
    </location>
</feature>
<evidence type="ECO:0000256" key="5">
    <source>
        <dbReference type="ARBA" id="ARBA00022729"/>
    </source>
</evidence>
<organism evidence="9 10">
    <name type="scientific">Sinobacterium caligoides</name>
    <dbReference type="NCBI Taxonomy" id="933926"/>
    <lineage>
        <taxon>Bacteria</taxon>
        <taxon>Pseudomonadati</taxon>
        <taxon>Pseudomonadota</taxon>
        <taxon>Gammaproteobacteria</taxon>
        <taxon>Cellvibrionales</taxon>
        <taxon>Spongiibacteraceae</taxon>
        <taxon>Sinobacterium</taxon>
    </lineage>
</organism>
<evidence type="ECO:0000256" key="3">
    <source>
        <dbReference type="ARBA" id="ARBA00022452"/>
    </source>
</evidence>
<keyword evidence="3" id="KW-1134">Transmembrane beta strand</keyword>
<dbReference type="GO" id="GO:0015483">
    <property type="term" value="F:long-chain fatty acid transporting porin activity"/>
    <property type="evidence" value="ECO:0007669"/>
    <property type="project" value="TreeGrafter"/>
</dbReference>